<proteinExistence type="predicted"/>
<evidence type="ECO:0000313" key="1">
    <source>
        <dbReference type="EMBL" id="CAK7226983.1"/>
    </source>
</evidence>
<name>A0ABP0C591_9PEZI</name>
<gene>
    <name evidence="1" type="primary">END3_2</name>
    <name evidence="1" type="ORF">SCUCBS95973_006382</name>
</gene>
<dbReference type="Proteomes" id="UP001642405">
    <property type="component" value="Unassembled WGS sequence"/>
</dbReference>
<organism evidence="1 2">
    <name type="scientific">Sporothrix curviconia</name>
    <dbReference type="NCBI Taxonomy" id="1260050"/>
    <lineage>
        <taxon>Eukaryota</taxon>
        <taxon>Fungi</taxon>
        <taxon>Dikarya</taxon>
        <taxon>Ascomycota</taxon>
        <taxon>Pezizomycotina</taxon>
        <taxon>Sordariomycetes</taxon>
        <taxon>Sordariomycetidae</taxon>
        <taxon>Ophiostomatales</taxon>
        <taxon>Ophiostomataceae</taxon>
        <taxon>Sporothrix</taxon>
    </lineage>
</organism>
<dbReference type="EMBL" id="CAWUHB010000038">
    <property type="protein sequence ID" value="CAK7226983.1"/>
    <property type="molecule type" value="Genomic_DNA"/>
</dbReference>
<sequence length="142" mass="16080">MLMGEMPADKLSIWVQLPDNMKLLIIRDLSSLFGYKDTIEVLELSGNEEAAFIGLYEQEVAKYAAHVLAVRDFGVDLTLDSPKIADRPFCEPPRQHELLPGHVRSLQPPSFITDTVCRRDLKLAKRYLQKKGFDEGQVNLGH</sequence>
<keyword evidence="2" id="KW-1185">Reference proteome</keyword>
<evidence type="ECO:0000313" key="2">
    <source>
        <dbReference type="Proteomes" id="UP001642405"/>
    </source>
</evidence>
<accession>A0ABP0C591</accession>
<comment type="caution">
    <text evidence="1">The sequence shown here is derived from an EMBL/GenBank/DDBJ whole genome shotgun (WGS) entry which is preliminary data.</text>
</comment>
<reference evidence="1 2" key="1">
    <citation type="submission" date="2024-01" db="EMBL/GenBank/DDBJ databases">
        <authorList>
            <person name="Allen C."/>
            <person name="Tagirdzhanova G."/>
        </authorList>
    </citation>
    <scope>NUCLEOTIDE SEQUENCE [LARGE SCALE GENOMIC DNA]</scope>
</reference>
<protein>
    <submittedName>
        <fullName evidence="1">Endocytosis defective-related protein</fullName>
    </submittedName>
</protein>